<dbReference type="Proteomes" id="UP000294850">
    <property type="component" value="Unassembled WGS sequence"/>
</dbReference>
<evidence type="ECO:0000313" key="1">
    <source>
        <dbReference type="EMBL" id="TDE17570.1"/>
    </source>
</evidence>
<sequence length="208" mass="24356">MKTRNTSLLIFISLFSFLSCDETSMNKEQAEFYVFANQLLQYRYPEVGMVQMETFATDIEFWDYRSPQMNSGRNYKKDGKPVDKGSIKNELISENFLSEKDVAYILNLSASKKIWKLDSIQLQIPILSKLRLSKELHKRKNPELWLTQQYGSSCYLIFSQPIFNEDITKAILTIEKNCGPKDGYGEILFLTKQNGSWTIRRNWKTWVS</sequence>
<dbReference type="EMBL" id="SMFL01000002">
    <property type="protein sequence ID" value="TDE17570.1"/>
    <property type="molecule type" value="Genomic_DNA"/>
</dbReference>
<evidence type="ECO:0000313" key="2">
    <source>
        <dbReference type="Proteomes" id="UP000294850"/>
    </source>
</evidence>
<comment type="caution">
    <text evidence="1">The sequence shown here is derived from an EMBL/GenBank/DDBJ whole genome shotgun (WGS) entry which is preliminary data.</text>
</comment>
<name>A0A4R5DYJ3_9BACT</name>
<dbReference type="PROSITE" id="PS51257">
    <property type="entry name" value="PROKAR_LIPOPROTEIN"/>
    <property type="match status" value="1"/>
</dbReference>
<accession>A0A4R5DYJ3</accession>
<gene>
    <name evidence="1" type="ORF">E0F88_06675</name>
</gene>
<proteinExistence type="predicted"/>
<protein>
    <submittedName>
        <fullName evidence="1">Uncharacterized protein</fullName>
    </submittedName>
</protein>
<keyword evidence="2" id="KW-1185">Reference proteome</keyword>
<organism evidence="1 2">
    <name type="scientific">Dyadobacter psychrotolerans</name>
    <dbReference type="NCBI Taxonomy" id="2541721"/>
    <lineage>
        <taxon>Bacteria</taxon>
        <taxon>Pseudomonadati</taxon>
        <taxon>Bacteroidota</taxon>
        <taxon>Cytophagia</taxon>
        <taxon>Cytophagales</taxon>
        <taxon>Spirosomataceae</taxon>
        <taxon>Dyadobacter</taxon>
    </lineage>
</organism>
<dbReference type="AlphaFoldDB" id="A0A4R5DYJ3"/>
<reference evidence="1 2" key="1">
    <citation type="submission" date="2019-03" db="EMBL/GenBank/DDBJ databases">
        <title>Dyadobacter AR-3-6 sp. nov., isolated from arctic soil.</title>
        <authorList>
            <person name="Chaudhary D.K."/>
        </authorList>
    </citation>
    <scope>NUCLEOTIDE SEQUENCE [LARGE SCALE GENOMIC DNA]</scope>
    <source>
        <strain evidence="1 2">AR-3-6</strain>
    </source>
</reference>